<keyword evidence="5" id="KW-1185">Reference proteome</keyword>
<dbReference type="Proteomes" id="UP000789707">
    <property type="component" value="Unassembled WGS sequence"/>
</dbReference>
<evidence type="ECO:0000256" key="1">
    <source>
        <dbReference type="SAM" id="Phobius"/>
    </source>
</evidence>
<proteinExistence type="predicted"/>
<feature type="transmembrane region" description="Helical" evidence="1">
    <location>
        <begin position="306"/>
        <end position="326"/>
    </location>
</feature>
<dbReference type="PROSITE" id="PS51257">
    <property type="entry name" value="PROKAR_LIPOPROTEIN"/>
    <property type="match status" value="1"/>
</dbReference>
<protein>
    <recommendedName>
        <fullName evidence="6">DUF3324 domain-containing protein</fullName>
    </recommendedName>
</protein>
<evidence type="ECO:0000259" key="3">
    <source>
        <dbReference type="Pfam" id="PF11797"/>
    </source>
</evidence>
<sequence>MQKLIQGILAFILGVISCMVIVPAEPVAAAQASAEFELTPILPKNQLPQVRSHFSLNVRPQQVQALQVVVTNLTDHKLTVYQSTGNAFTKTNGDISTKHPQAGEAFKADSSLKYPFVDSFRISGPKKLTLMPHEHVTVTGSFIGNVDLRFAGLIMGGWNFTTQHAHERVATNQSMWVDLHVTKHIQPNIILQGVTVANNDHHEKLVARIQNPLPGLFHGFINATVINDKKQIVSQVEYPQMQIAPNSNFDLDVLASGVHLQSGKYTLKIDAENALSKQQWHLARQLTIAKNGHRQAVTADNKPFSWGWIFGGVSGIIALIAIGGWISSHRKQQ</sequence>
<dbReference type="InterPro" id="IPR021759">
    <property type="entry name" value="WxLIP_HBD"/>
</dbReference>
<reference evidence="4 5" key="1">
    <citation type="submission" date="2021-11" db="EMBL/GenBank/DDBJ databases">
        <authorList>
            <person name="Depoorter E."/>
        </authorList>
    </citation>
    <scope>NUCLEOTIDE SEQUENCE [LARGE SCALE GENOMIC DNA]</scope>
    <source>
        <strain evidence="4 5">LMG 24289</strain>
    </source>
</reference>
<keyword evidence="1" id="KW-0812">Transmembrane</keyword>
<feature type="domain" description="WxL Interacting Protein host binding" evidence="3">
    <location>
        <begin position="182"/>
        <end position="292"/>
    </location>
</feature>
<organism evidence="4 5">
    <name type="scientific">Periweissella fabaria</name>
    <dbReference type="NCBI Taxonomy" id="546157"/>
    <lineage>
        <taxon>Bacteria</taxon>
        <taxon>Bacillati</taxon>
        <taxon>Bacillota</taxon>
        <taxon>Bacilli</taxon>
        <taxon>Lactobacillales</taxon>
        <taxon>Lactobacillaceae</taxon>
        <taxon>Periweissella</taxon>
    </lineage>
</organism>
<gene>
    <name evidence="4" type="ORF">WFA24289_00522</name>
</gene>
<name>A0ABM8Z4W7_9LACO</name>
<comment type="caution">
    <text evidence="4">The sequence shown here is derived from an EMBL/GenBank/DDBJ whole genome shotgun (WGS) entry which is preliminary data.</text>
</comment>
<keyword evidence="1" id="KW-1133">Transmembrane helix</keyword>
<dbReference type="Pfam" id="PF11797">
    <property type="entry name" value="WxLIP_HBD"/>
    <property type="match status" value="1"/>
</dbReference>
<dbReference type="InterPro" id="IPR010317">
    <property type="entry name" value="WxLIP_PGBD"/>
</dbReference>
<accession>A0ABM8Z4W7</accession>
<evidence type="ECO:0000259" key="2">
    <source>
        <dbReference type="Pfam" id="PF06030"/>
    </source>
</evidence>
<evidence type="ECO:0000313" key="4">
    <source>
        <dbReference type="EMBL" id="CAH0416223.1"/>
    </source>
</evidence>
<feature type="domain" description="WxL Interacting Protein peptidoglycan binding" evidence="2">
    <location>
        <begin position="36"/>
        <end position="161"/>
    </location>
</feature>
<evidence type="ECO:0008006" key="6">
    <source>
        <dbReference type="Google" id="ProtNLM"/>
    </source>
</evidence>
<evidence type="ECO:0000313" key="5">
    <source>
        <dbReference type="Proteomes" id="UP000789707"/>
    </source>
</evidence>
<dbReference type="Pfam" id="PF06030">
    <property type="entry name" value="WxLIP_PGBD"/>
    <property type="match status" value="1"/>
</dbReference>
<dbReference type="RefSeq" id="WP_230096283.1">
    <property type="nucleotide sequence ID" value="NZ_CAKKNS010000001.1"/>
</dbReference>
<dbReference type="EMBL" id="CAKKNS010000001">
    <property type="protein sequence ID" value="CAH0416223.1"/>
    <property type="molecule type" value="Genomic_DNA"/>
</dbReference>
<keyword evidence="1" id="KW-0472">Membrane</keyword>